<dbReference type="OrthoDB" id="424402at2759"/>
<dbReference type="Pfam" id="PF01918">
    <property type="entry name" value="Alba"/>
    <property type="match status" value="1"/>
</dbReference>
<dbReference type="EMBL" id="CAJVPZ010015644">
    <property type="protein sequence ID" value="CAG8667751.1"/>
    <property type="molecule type" value="Genomic_DNA"/>
</dbReference>
<keyword evidence="4" id="KW-1185">Reference proteome</keyword>
<evidence type="ECO:0000313" key="3">
    <source>
        <dbReference type="EMBL" id="CAG8667751.1"/>
    </source>
</evidence>
<evidence type="ECO:0000313" key="4">
    <source>
        <dbReference type="Proteomes" id="UP000789396"/>
    </source>
</evidence>
<evidence type="ECO:0000259" key="2">
    <source>
        <dbReference type="Pfam" id="PF01918"/>
    </source>
</evidence>
<dbReference type="GO" id="GO:0003676">
    <property type="term" value="F:nucleic acid binding"/>
    <property type="evidence" value="ECO:0007669"/>
    <property type="project" value="InterPro"/>
</dbReference>
<protein>
    <submittedName>
        <fullName evidence="3">18411_t:CDS:1</fullName>
    </submittedName>
</protein>
<feature type="region of interest" description="Disordered" evidence="1">
    <location>
        <begin position="63"/>
        <end position="82"/>
    </location>
</feature>
<gene>
    <name evidence="3" type="ORF">RFULGI_LOCUS9100</name>
</gene>
<feature type="non-terminal residue" evidence="3">
    <location>
        <position position="1"/>
    </location>
</feature>
<name>A0A9N9HDS4_9GLOM</name>
<dbReference type="Proteomes" id="UP000789396">
    <property type="component" value="Unassembled WGS sequence"/>
</dbReference>
<dbReference type="InterPro" id="IPR002775">
    <property type="entry name" value="DNA/RNA-bd_Alba-like"/>
</dbReference>
<dbReference type="SUPFAM" id="SSF82704">
    <property type="entry name" value="AlbA-like"/>
    <property type="match status" value="1"/>
</dbReference>
<evidence type="ECO:0000256" key="1">
    <source>
        <dbReference type="SAM" id="MobiDB-lite"/>
    </source>
</evidence>
<sequence>DGPRDEEFVNIILILSGKGPTITKTITIAEILKRKMDNLHQYTQIGRYNVREKIDDAVNSILNGDADNEATANSNDEKDGNG</sequence>
<organism evidence="3 4">
    <name type="scientific">Racocetra fulgida</name>
    <dbReference type="NCBI Taxonomy" id="60492"/>
    <lineage>
        <taxon>Eukaryota</taxon>
        <taxon>Fungi</taxon>
        <taxon>Fungi incertae sedis</taxon>
        <taxon>Mucoromycota</taxon>
        <taxon>Glomeromycotina</taxon>
        <taxon>Glomeromycetes</taxon>
        <taxon>Diversisporales</taxon>
        <taxon>Gigasporaceae</taxon>
        <taxon>Racocetra</taxon>
    </lineage>
</organism>
<accession>A0A9N9HDS4</accession>
<dbReference type="Gene3D" id="3.30.110.20">
    <property type="entry name" value="Alba-like domain"/>
    <property type="match status" value="1"/>
</dbReference>
<dbReference type="InterPro" id="IPR036882">
    <property type="entry name" value="Alba-like_dom_sf"/>
</dbReference>
<comment type="caution">
    <text evidence="3">The sequence shown here is derived from an EMBL/GenBank/DDBJ whole genome shotgun (WGS) entry which is preliminary data.</text>
</comment>
<dbReference type="AlphaFoldDB" id="A0A9N9HDS4"/>
<feature type="domain" description="DNA/RNA-binding protein Alba-like" evidence="2">
    <location>
        <begin position="14"/>
        <end position="46"/>
    </location>
</feature>
<reference evidence="3" key="1">
    <citation type="submission" date="2021-06" db="EMBL/GenBank/DDBJ databases">
        <authorList>
            <person name="Kallberg Y."/>
            <person name="Tangrot J."/>
            <person name="Rosling A."/>
        </authorList>
    </citation>
    <scope>NUCLEOTIDE SEQUENCE</scope>
    <source>
        <strain evidence="3">IN212</strain>
    </source>
</reference>
<proteinExistence type="predicted"/>